<dbReference type="Gene3D" id="3.10.129.10">
    <property type="entry name" value="Hotdog Thioesterase"/>
    <property type="match status" value="2"/>
</dbReference>
<evidence type="ECO:0000313" key="4">
    <source>
        <dbReference type="EMBL" id="KAH1091017.1"/>
    </source>
</evidence>
<dbReference type="InterPro" id="IPR006683">
    <property type="entry name" value="Thioestr_dom"/>
</dbReference>
<dbReference type="EMBL" id="JAIQCV010000006">
    <property type="protein sequence ID" value="KAH1091017.1"/>
    <property type="molecule type" value="Genomic_DNA"/>
</dbReference>
<feature type="region of interest" description="Disordered" evidence="2">
    <location>
        <begin position="534"/>
        <end position="561"/>
    </location>
</feature>
<dbReference type="GO" id="GO:0003723">
    <property type="term" value="F:RNA binding"/>
    <property type="evidence" value="ECO:0007669"/>
    <property type="project" value="UniProtKB-UniRule"/>
</dbReference>
<dbReference type="PANTHER" id="PTHR13360">
    <property type="entry name" value="ACTIVATING SIGNAL COINTEGRATOR 1 COMPLEX SUBUNIT 1"/>
    <property type="match status" value="1"/>
</dbReference>
<dbReference type="GO" id="GO:0006307">
    <property type="term" value="P:DNA alkylation repair"/>
    <property type="evidence" value="ECO:0007669"/>
    <property type="project" value="InterPro"/>
</dbReference>
<dbReference type="Pfam" id="PF00013">
    <property type="entry name" value="KH_1"/>
    <property type="match status" value="1"/>
</dbReference>
<dbReference type="PROSITE" id="PS50084">
    <property type="entry name" value="KH_TYPE_1"/>
    <property type="match status" value="1"/>
</dbReference>
<organism evidence="4 5">
    <name type="scientific">Gossypium stocksii</name>
    <dbReference type="NCBI Taxonomy" id="47602"/>
    <lineage>
        <taxon>Eukaryota</taxon>
        <taxon>Viridiplantae</taxon>
        <taxon>Streptophyta</taxon>
        <taxon>Embryophyta</taxon>
        <taxon>Tracheophyta</taxon>
        <taxon>Spermatophyta</taxon>
        <taxon>Magnoliopsida</taxon>
        <taxon>eudicotyledons</taxon>
        <taxon>Gunneridae</taxon>
        <taxon>Pentapetalae</taxon>
        <taxon>rosids</taxon>
        <taxon>malvids</taxon>
        <taxon>Malvales</taxon>
        <taxon>Malvaceae</taxon>
        <taxon>Malvoideae</taxon>
        <taxon>Gossypium</taxon>
    </lineage>
</organism>
<dbReference type="Pfam" id="PF10469">
    <property type="entry name" value="AKAP7_NLS"/>
    <property type="match status" value="1"/>
</dbReference>
<name>A0A9D3VPI3_9ROSI</name>
<dbReference type="Proteomes" id="UP000828251">
    <property type="component" value="Unassembled WGS sequence"/>
</dbReference>
<dbReference type="InterPro" id="IPR004088">
    <property type="entry name" value="KH_dom_type_1"/>
</dbReference>
<comment type="caution">
    <text evidence="4">The sequence shown here is derived from an EMBL/GenBank/DDBJ whole genome shotgun (WGS) entry which is preliminary data.</text>
</comment>
<accession>A0A9D3VPI3</accession>
<dbReference type="InterPro" id="IPR029069">
    <property type="entry name" value="HotDog_dom_sf"/>
</dbReference>
<dbReference type="InterPro" id="IPR036612">
    <property type="entry name" value="KH_dom_type_1_sf"/>
</dbReference>
<dbReference type="CDD" id="cd03443">
    <property type="entry name" value="PaaI_thioesterase"/>
    <property type="match status" value="2"/>
</dbReference>
<dbReference type="Gene3D" id="3.90.1140.10">
    <property type="entry name" value="Cyclic phosphodiesterase"/>
    <property type="match status" value="1"/>
</dbReference>
<evidence type="ECO:0000256" key="1">
    <source>
        <dbReference type="PROSITE-ProRule" id="PRU00117"/>
    </source>
</evidence>
<dbReference type="SUPFAM" id="SSF54791">
    <property type="entry name" value="Eukaryotic type KH-domain (KH-domain type I)"/>
    <property type="match status" value="1"/>
</dbReference>
<dbReference type="SMART" id="SM00322">
    <property type="entry name" value="KH"/>
    <property type="match status" value="1"/>
</dbReference>
<evidence type="ECO:0000259" key="3">
    <source>
        <dbReference type="SMART" id="SM00322"/>
    </source>
</evidence>
<dbReference type="InterPro" id="IPR009210">
    <property type="entry name" value="ASCC1"/>
</dbReference>
<gene>
    <name evidence="4" type="ORF">J1N35_018274</name>
</gene>
<keyword evidence="1" id="KW-0694">RNA-binding</keyword>
<reference evidence="4 5" key="1">
    <citation type="journal article" date="2021" name="Plant Biotechnol. J.">
        <title>Multi-omics assisted identification of the key and species-specific regulatory components of drought-tolerant mechanisms in Gossypium stocksii.</title>
        <authorList>
            <person name="Yu D."/>
            <person name="Ke L."/>
            <person name="Zhang D."/>
            <person name="Wu Y."/>
            <person name="Sun Y."/>
            <person name="Mei J."/>
            <person name="Sun J."/>
            <person name="Sun Y."/>
        </authorList>
    </citation>
    <scope>NUCLEOTIDE SEQUENCE [LARGE SCALE GENOMIC DNA]</scope>
    <source>
        <strain evidence="5">cv. E1</strain>
        <tissue evidence="4">Leaf</tissue>
    </source>
</reference>
<dbReference type="AlphaFoldDB" id="A0A9D3VPI3"/>
<sequence length="773" mass="85312">MEGGDSLKKSLASLHGVINGKIGQALETRVLQGLHVTHAEKGFMRFDFLVSNAVSDVDGNWSVGALASLVDIIGLVTIYSFANRVASTVDLNVSYYSTATIQEHVEIEPKVSANRGKLMHVAVEVRRKGNGEVIAVGKIWMALNKPSPQHLSETSWKRYMEMENDSVQKSLVWLHAVLQSKIGHGLEATVLQGLQITHAEKGLMRFDFVVPNTVSDVDGNWHVGALATMLDLIGPVTTFSFANRVISTVDFNVSYYSTVKIQEHVEVESKVIANRGNLIHVVVEVRRKGNGEVIAVGKLWMASDKRTVAENKQRFVNVVPTHLQGCYSYHSLNLGLRMGGAKAKSGAMDKEKKKKGTLVWRPVCTQDSSLKEPVIKDVTVGLESDCQMQKSNDKIIEVTNAIVNSKALEDDIEDEAMKEKLELSAIKRSLSIQVGASAIRFVKRKAGSTKEKIEKETGVQIILPSSKQNDSIFIEGASADSVAKASEEIQRVIDEAVKTASFDYSHFISLPLATHPELVSKLVGFQNSILGSSDACMDENPDGNSDGDNSEDSAQEQQLGKESDISVELEVADDEESVKVDVSVRPLDNLKIGKSVFIKPQTFHLTVLMLKLWNQKRVDLAAQVLKSTSLRVLDALDNRPVFVRLKGLDLMRGSLAKARVVYAPAEEIGGENRLLHACKIMIDAFVEAGLVIDKDAKSELKLHATVMNARHRKRGKKGRFSSFNARAIFEHFGSEEWGEYLIREAHLSQRFKYDENGYYHCCASVPFPENIST</sequence>
<proteinExistence type="predicted"/>
<dbReference type="SUPFAM" id="SSF54637">
    <property type="entry name" value="Thioesterase/thiol ester dehydrase-isomerase"/>
    <property type="match status" value="2"/>
</dbReference>
<dbReference type="Gene3D" id="3.30.1370.10">
    <property type="entry name" value="K Homology domain, type 1"/>
    <property type="match status" value="1"/>
</dbReference>
<dbReference type="SUPFAM" id="SSF55144">
    <property type="entry name" value="LigT-like"/>
    <property type="match status" value="1"/>
</dbReference>
<dbReference type="OrthoDB" id="277832at2759"/>
<dbReference type="GO" id="GO:0006355">
    <property type="term" value="P:regulation of DNA-templated transcription"/>
    <property type="evidence" value="ECO:0007669"/>
    <property type="project" value="TreeGrafter"/>
</dbReference>
<keyword evidence="5" id="KW-1185">Reference proteome</keyword>
<dbReference type="Pfam" id="PF03061">
    <property type="entry name" value="4HBT"/>
    <property type="match status" value="2"/>
</dbReference>
<dbReference type="GO" id="GO:0005634">
    <property type="term" value="C:nucleus"/>
    <property type="evidence" value="ECO:0007669"/>
    <property type="project" value="TreeGrafter"/>
</dbReference>
<dbReference type="InterPro" id="IPR009097">
    <property type="entry name" value="Cyclic_Pdiesterase"/>
</dbReference>
<dbReference type="InterPro" id="IPR004087">
    <property type="entry name" value="KH_dom"/>
</dbReference>
<dbReference type="InterPro" id="IPR019510">
    <property type="entry name" value="AKAP7-like_phosphoesterase"/>
</dbReference>
<evidence type="ECO:0000313" key="5">
    <source>
        <dbReference type="Proteomes" id="UP000828251"/>
    </source>
</evidence>
<protein>
    <recommendedName>
        <fullName evidence="3">K Homology domain-containing protein</fullName>
    </recommendedName>
</protein>
<evidence type="ECO:0000256" key="2">
    <source>
        <dbReference type="SAM" id="MobiDB-lite"/>
    </source>
</evidence>
<feature type="domain" description="K Homology" evidence="3">
    <location>
        <begin position="426"/>
        <end position="494"/>
    </location>
</feature>
<dbReference type="PANTHER" id="PTHR13360:SF1">
    <property type="entry name" value="ACTIVATING SIGNAL COINTEGRATOR 1 COMPLEX SUBUNIT 1"/>
    <property type="match status" value="1"/>
</dbReference>